<reference evidence="2" key="1">
    <citation type="journal article" date="2021" name="Nat. Commun.">
        <title>Genetic determinants of endophytism in the Arabidopsis root mycobiome.</title>
        <authorList>
            <person name="Mesny F."/>
            <person name="Miyauchi S."/>
            <person name="Thiergart T."/>
            <person name="Pickel B."/>
            <person name="Atanasova L."/>
            <person name="Karlsson M."/>
            <person name="Huettel B."/>
            <person name="Barry K.W."/>
            <person name="Haridas S."/>
            <person name="Chen C."/>
            <person name="Bauer D."/>
            <person name="Andreopoulos W."/>
            <person name="Pangilinan J."/>
            <person name="LaButti K."/>
            <person name="Riley R."/>
            <person name="Lipzen A."/>
            <person name="Clum A."/>
            <person name="Drula E."/>
            <person name="Henrissat B."/>
            <person name="Kohler A."/>
            <person name="Grigoriev I.V."/>
            <person name="Martin F.M."/>
            <person name="Hacquard S."/>
        </authorList>
    </citation>
    <scope>NUCLEOTIDE SEQUENCE</scope>
    <source>
        <strain evidence="2">MPI-CAGE-CH-0235</strain>
    </source>
</reference>
<evidence type="ECO:0000313" key="3">
    <source>
        <dbReference type="Proteomes" id="UP000813444"/>
    </source>
</evidence>
<dbReference type="AlphaFoldDB" id="A0A8K0SLX2"/>
<accession>A0A8K0SLX2</accession>
<organism evidence="2 3">
    <name type="scientific">Stachybotrys elegans</name>
    <dbReference type="NCBI Taxonomy" id="80388"/>
    <lineage>
        <taxon>Eukaryota</taxon>
        <taxon>Fungi</taxon>
        <taxon>Dikarya</taxon>
        <taxon>Ascomycota</taxon>
        <taxon>Pezizomycotina</taxon>
        <taxon>Sordariomycetes</taxon>
        <taxon>Hypocreomycetidae</taxon>
        <taxon>Hypocreales</taxon>
        <taxon>Stachybotryaceae</taxon>
        <taxon>Stachybotrys</taxon>
    </lineage>
</organism>
<dbReference type="EMBL" id="JAGPNK010000011">
    <property type="protein sequence ID" value="KAH7311732.1"/>
    <property type="molecule type" value="Genomic_DNA"/>
</dbReference>
<feature type="compositionally biased region" description="Polar residues" evidence="1">
    <location>
        <begin position="48"/>
        <end position="66"/>
    </location>
</feature>
<sequence length="84" mass="9261">MLHLKPWADMILLGNTCIIWMADKEFSGRTQTPLHHSTAVNHDHLSRQNRPSDGSANNLPRSQMAGSSGGRLGDKVRRDVRAGS</sequence>
<protein>
    <submittedName>
        <fullName evidence="2">Uncharacterized protein</fullName>
    </submittedName>
</protein>
<evidence type="ECO:0000256" key="1">
    <source>
        <dbReference type="SAM" id="MobiDB-lite"/>
    </source>
</evidence>
<gene>
    <name evidence="2" type="ORF">B0I35DRAFT_438789</name>
</gene>
<name>A0A8K0SLX2_9HYPO</name>
<evidence type="ECO:0000313" key="2">
    <source>
        <dbReference type="EMBL" id="KAH7311732.1"/>
    </source>
</evidence>
<keyword evidence="3" id="KW-1185">Reference proteome</keyword>
<dbReference type="Proteomes" id="UP000813444">
    <property type="component" value="Unassembled WGS sequence"/>
</dbReference>
<feature type="compositionally biased region" description="Basic and acidic residues" evidence="1">
    <location>
        <begin position="72"/>
        <end position="84"/>
    </location>
</feature>
<feature type="compositionally biased region" description="Polar residues" evidence="1">
    <location>
        <begin position="30"/>
        <end position="40"/>
    </location>
</feature>
<proteinExistence type="predicted"/>
<comment type="caution">
    <text evidence="2">The sequence shown here is derived from an EMBL/GenBank/DDBJ whole genome shotgun (WGS) entry which is preliminary data.</text>
</comment>
<feature type="region of interest" description="Disordered" evidence="1">
    <location>
        <begin position="30"/>
        <end position="84"/>
    </location>
</feature>